<accession>A0ABP1NEQ2</accession>
<name>A0ABP1NEQ2_XYLVO</name>
<reference evidence="2 3" key="1">
    <citation type="submission" date="2024-08" db="EMBL/GenBank/DDBJ databases">
        <authorList>
            <person name="Will J Nash"/>
            <person name="Angela Man"/>
            <person name="Seanna McTaggart"/>
            <person name="Kendall Baker"/>
            <person name="Tom Barker"/>
            <person name="Leah Catchpole"/>
            <person name="Alex Durrant"/>
            <person name="Karim Gharbi"/>
            <person name="Naomi Irish"/>
            <person name="Gemy Kaithakottil"/>
            <person name="Debby Ku"/>
            <person name="Aaliyah Providence"/>
            <person name="Felix Shaw"/>
            <person name="David Swarbreck"/>
            <person name="Chris Watkins"/>
            <person name="Ann M. McCartney"/>
            <person name="Giulio Formenti"/>
            <person name="Alice Mouton"/>
            <person name="Noel Vella"/>
            <person name="Bjorn M von Reumont"/>
            <person name="Adriana Vella"/>
            <person name="Wilfried Haerty"/>
        </authorList>
    </citation>
    <scope>NUCLEOTIDE SEQUENCE [LARGE SCALE GENOMIC DNA]</scope>
</reference>
<dbReference type="Proteomes" id="UP001642520">
    <property type="component" value="Unassembled WGS sequence"/>
</dbReference>
<dbReference type="EMBL" id="CAXAJV020001288">
    <property type="protein sequence ID" value="CAL7938010.1"/>
    <property type="molecule type" value="Genomic_DNA"/>
</dbReference>
<proteinExistence type="predicted"/>
<keyword evidence="3" id="KW-1185">Reference proteome</keyword>
<evidence type="ECO:0000313" key="2">
    <source>
        <dbReference type="EMBL" id="CAL7938010.1"/>
    </source>
</evidence>
<feature type="region of interest" description="Disordered" evidence="1">
    <location>
        <begin position="135"/>
        <end position="176"/>
    </location>
</feature>
<organism evidence="2 3">
    <name type="scientific">Xylocopa violacea</name>
    <name type="common">Violet carpenter bee</name>
    <name type="synonym">Apis violacea</name>
    <dbReference type="NCBI Taxonomy" id="135666"/>
    <lineage>
        <taxon>Eukaryota</taxon>
        <taxon>Metazoa</taxon>
        <taxon>Ecdysozoa</taxon>
        <taxon>Arthropoda</taxon>
        <taxon>Hexapoda</taxon>
        <taxon>Insecta</taxon>
        <taxon>Pterygota</taxon>
        <taxon>Neoptera</taxon>
        <taxon>Endopterygota</taxon>
        <taxon>Hymenoptera</taxon>
        <taxon>Apocrita</taxon>
        <taxon>Aculeata</taxon>
        <taxon>Apoidea</taxon>
        <taxon>Anthophila</taxon>
        <taxon>Apidae</taxon>
        <taxon>Xylocopa</taxon>
        <taxon>Xylocopa</taxon>
    </lineage>
</organism>
<feature type="region of interest" description="Disordered" evidence="1">
    <location>
        <begin position="228"/>
        <end position="254"/>
    </location>
</feature>
<feature type="compositionally biased region" description="Basic and acidic residues" evidence="1">
    <location>
        <begin position="153"/>
        <end position="165"/>
    </location>
</feature>
<protein>
    <submittedName>
        <fullName evidence="2">Uncharacterized protein</fullName>
    </submittedName>
</protein>
<comment type="caution">
    <text evidence="2">The sequence shown here is derived from an EMBL/GenBank/DDBJ whole genome shotgun (WGS) entry which is preliminary data.</text>
</comment>
<feature type="compositionally biased region" description="Acidic residues" evidence="1">
    <location>
        <begin position="166"/>
        <end position="176"/>
    </location>
</feature>
<sequence length="254" mass="28962">MMVATYKCGCAPGPTDSCSPRCTSGRKATTYHPRPQDCPASSCCQKQNVKPIISSVKIEEPSTACCPIMPSTEFEPRQLRSEIAESALPYDEFEAIINNNRLVIRSQEEPVIPEYVPPCDCIEDSIPKREETREIGQTPAPGNRTVTLYPRPKYSDPEMTKKDDRCEEEEPDEVETIDQEENPNIFLLRVKKRSSDGDQRFHIDLEFKTPRPWSQKKRLEHETMLMRLAGSVKPSSMIKKKEKDGRSGKKKKKK</sequence>
<evidence type="ECO:0000256" key="1">
    <source>
        <dbReference type="SAM" id="MobiDB-lite"/>
    </source>
</evidence>
<evidence type="ECO:0000313" key="3">
    <source>
        <dbReference type="Proteomes" id="UP001642520"/>
    </source>
</evidence>
<gene>
    <name evidence="2" type="ORF">XYLVIOL_LOCUS3026</name>
</gene>